<keyword evidence="2" id="KW-1003">Cell membrane</keyword>
<keyword evidence="3 6" id="KW-0812">Transmembrane</keyword>
<evidence type="ECO:0000256" key="4">
    <source>
        <dbReference type="ARBA" id="ARBA00022989"/>
    </source>
</evidence>
<dbReference type="PANTHER" id="PTHR34820">
    <property type="entry name" value="INNER MEMBRANE PROTEIN YEBZ"/>
    <property type="match status" value="1"/>
</dbReference>
<evidence type="ECO:0000256" key="2">
    <source>
        <dbReference type="ARBA" id="ARBA00022475"/>
    </source>
</evidence>
<dbReference type="InterPro" id="IPR008457">
    <property type="entry name" value="Cu-R_CopD_dom"/>
</dbReference>
<evidence type="ECO:0000256" key="3">
    <source>
        <dbReference type="ARBA" id="ARBA00022692"/>
    </source>
</evidence>
<comment type="subcellular location">
    <subcellularLocation>
        <location evidence="1">Cell membrane</location>
        <topology evidence="1">Multi-pass membrane protein</topology>
    </subcellularLocation>
</comment>
<evidence type="ECO:0000313" key="8">
    <source>
        <dbReference type="EMBL" id="MFC5864522.1"/>
    </source>
</evidence>
<dbReference type="PANTHER" id="PTHR34820:SF4">
    <property type="entry name" value="INNER MEMBRANE PROTEIN YEBZ"/>
    <property type="match status" value="1"/>
</dbReference>
<protein>
    <submittedName>
        <fullName evidence="8">CopD family protein</fullName>
    </submittedName>
</protein>
<feature type="transmembrane region" description="Helical" evidence="6">
    <location>
        <begin position="6"/>
        <end position="26"/>
    </location>
</feature>
<proteinExistence type="predicted"/>
<feature type="transmembrane region" description="Helical" evidence="6">
    <location>
        <begin position="87"/>
        <end position="107"/>
    </location>
</feature>
<evidence type="ECO:0000256" key="1">
    <source>
        <dbReference type="ARBA" id="ARBA00004651"/>
    </source>
</evidence>
<sequence length="150" mass="16447">MREAMQFLHLCSIATWSGGVIIAGLITAPCLASANHFDDLALFGRRLSQTITVALAIVIATGIYNSWEGQGGSLVPLPHTPWGRMLLLKLSFVLLALGHGARVRFLLKAPLPWTDRQATIMRRWLRTEAMLMIAVIVCSAWLANLPPGEM</sequence>
<evidence type="ECO:0000313" key="9">
    <source>
        <dbReference type="Proteomes" id="UP001596091"/>
    </source>
</evidence>
<gene>
    <name evidence="8" type="ORF">ACFPT7_19600</name>
</gene>
<feature type="domain" description="Copper resistance protein D" evidence="7">
    <location>
        <begin position="44"/>
        <end position="142"/>
    </location>
</feature>
<organism evidence="8 9">
    <name type="scientific">Acidicapsa dinghuensis</name>
    <dbReference type="NCBI Taxonomy" id="2218256"/>
    <lineage>
        <taxon>Bacteria</taxon>
        <taxon>Pseudomonadati</taxon>
        <taxon>Acidobacteriota</taxon>
        <taxon>Terriglobia</taxon>
        <taxon>Terriglobales</taxon>
        <taxon>Acidobacteriaceae</taxon>
        <taxon>Acidicapsa</taxon>
    </lineage>
</organism>
<dbReference type="InterPro" id="IPR032694">
    <property type="entry name" value="CopC/D"/>
</dbReference>
<keyword evidence="4 6" id="KW-1133">Transmembrane helix</keyword>
<name>A0ABW1EML7_9BACT</name>
<evidence type="ECO:0000256" key="5">
    <source>
        <dbReference type="ARBA" id="ARBA00023136"/>
    </source>
</evidence>
<keyword evidence="9" id="KW-1185">Reference proteome</keyword>
<feature type="transmembrane region" description="Helical" evidence="6">
    <location>
        <begin position="128"/>
        <end position="145"/>
    </location>
</feature>
<dbReference type="Pfam" id="PF05425">
    <property type="entry name" value="CopD"/>
    <property type="match status" value="1"/>
</dbReference>
<evidence type="ECO:0000259" key="7">
    <source>
        <dbReference type="Pfam" id="PF05425"/>
    </source>
</evidence>
<reference evidence="9" key="1">
    <citation type="journal article" date="2019" name="Int. J. Syst. Evol. Microbiol.">
        <title>The Global Catalogue of Microorganisms (GCM) 10K type strain sequencing project: providing services to taxonomists for standard genome sequencing and annotation.</title>
        <authorList>
            <consortium name="The Broad Institute Genomics Platform"/>
            <consortium name="The Broad Institute Genome Sequencing Center for Infectious Disease"/>
            <person name="Wu L."/>
            <person name="Ma J."/>
        </authorList>
    </citation>
    <scope>NUCLEOTIDE SEQUENCE [LARGE SCALE GENOMIC DNA]</scope>
    <source>
        <strain evidence="9">JCM 4087</strain>
    </source>
</reference>
<keyword evidence="5 6" id="KW-0472">Membrane</keyword>
<evidence type="ECO:0000256" key="6">
    <source>
        <dbReference type="SAM" id="Phobius"/>
    </source>
</evidence>
<dbReference type="EMBL" id="JBHSPH010000010">
    <property type="protein sequence ID" value="MFC5864522.1"/>
    <property type="molecule type" value="Genomic_DNA"/>
</dbReference>
<dbReference type="Proteomes" id="UP001596091">
    <property type="component" value="Unassembled WGS sequence"/>
</dbReference>
<comment type="caution">
    <text evidence="8">The sequence shown here is derived from an EMBL/GenBank/DDBJ whole genome shotgun (WGS) entry which is preliminary data.</text>
</comment>
<accession>A0ABW1EML7</accession>